<dbReference type="InterPro" id="IPR011050">
    <property type="entry name" value="Pectin_lyase_fold/virulence"/>
</dbReference>
<evidence type="ECO:0008006" key="5">
    <source>
        <dbReference type="Google" id="ProtNLM"/>
    </source>
</evidence>
<dbReference type="InterPro" id="IPR012334">
    <property type="entry name" value="Pectin_lyas_fold"/>
</dbReference>
<dbReference type="AlphaFoldDB" id="A0A6P0UE24"/>
<reference evidence="3 4" key="1">
    <citation type="submission" date="2020-01" db="EMBL/GenBank/DDBJ databases">
        <title>Muriicola jejuensis KCTC 22299.</title>
        <authorList>
            <person name="Wang G."/>
        </authorList>
    </citation>
    <scope>NUCLEOTIDE SEQUENCE [LARGE SCALE GENOMIC DNA]</scope>
    <source>
        <strain evidence="3 4">KCTC 22299</strain>
    </source>
</reference>
<protein>
    <recommendedName>
        <fullName evidence="5">Right-handed parallel beta-helix repeat-containing protein</fullName>
    </recommendedName>
</protein>
<evidence type="ECO:0000313" key="3">
    <source>
        <dbReference type="EMBL" id="NER11521.1"/>
    </source>
</evidence>
<accession>A0A6P0UE24</accession>
<feature type="region of interest" description="Disordered" evidence="1">
    <location>
        <begin position="42"/>
        <end position="100"/>
    </location>
</feature>
<dbReference type="EMBL" id="JAABOP010000005">
    <property type="protein sequence ID" value="NER11521.1"/>
    <property type="molecule type" value="Genomic_DNA"/>
</dbReference>
<comment type="caution">
    <text evidence="3">The sequence shown here is derived from an EMBL/GenBank/DDBJ whole genome shotgun (WGS) entry which is preliminary data.</text>
</comment>
<organism evidence="3 4">
    <name type="scientific">Muriicola jejuensis</name>
    <dbReference type="NCBI Taxonomy" id="504488"/>
    <lineage>
        <taxon>Bacteria</taxon>
        <taxon>Pseudomonadati</taxon>
        <taxon>Bacteroidota</taxon>
        <taxon>Flavobacteriia</taxon>
        <taxon>Flavobacteriales</taxon>
        <taxon>Flavobacteriaceae</taxon>
        <taxon>Muriicola</taxon>
    </lineage>
</organism>
<keyword evidence="4" id="KW-1185">Reference proteome</keyword>
<name>A0A6P0UE24_9FLAO</name>
<feature type="signal peptide" evidence="2">
    <location>
        <begin position="1"/>
        <end position="24"/>
    </location>
</feature>
<evidence type="ECO:0000256" key="1">
    <source>
        <dbReference type="SAM" id="MobiDB-lite"/>
    </source>
</evidence>
<evidence type="ECO:0000256" key="2">
    <source>
        <dbReference type="SAM" id="SignalP"/>
    </source>
</evidence>
<feature type="compositionally biased region" description="Polar residues" evidence="1">
    <location>
        <begin position="90"/>
        <end position="100"/>
    </location>
</feature>
<dbReference type="RefSeq" id="WP_163693977.1">
    <property type="nucleotide sequence ID" value="NZ_FXTW01000003.1"/>
</dbReference>
<sequence length="700" mass="76278">MKKLHFPTLTMLLVVMAFFQFSCSKDSDLLLEYVSQENEIPDAQTTPDVPQNPSNNNDNNAPNVNDANRPNDVANWFPNEPSVSKPVETETYTPSSSSDITNVQNAGKTAIISNSFDCSGCTFAANQIIRPAGGTISGENINLNGSYIDNIADRAFSSSVTFNSIYEDSWVFPEVFGAIANDNSDDSDAITALMKNVKFAKAVSSATYIKNTPKFVHRKGEFIFDLSNGKIEITSDANYNETSDQQAMFWFFELNVKFINGEIDGNDLYPAAFRWAFPEAYHFENLHVHHFKNDGVSHRSIAFNVKIASAGTNSWNGGSPFGTKSSSQQFQNGYVGNCVIEDIRAVGVGVPNGVAQAWWIQYDNMDTSLATIYHTGNLIQRVLGDEGEGIYLNDETFSGGNKDIIHGTTFVMDNCEIRDCTDRAMKITTSNVTLKNSTFRPISAVYGKPSGGATVDFFTLLGSNYPTHYTNNVTVQNCSFIESESPRAMMLRIGNCKNISVTENTFSYPDLGNYQGIVLGASGTSGTNGWVTDANFSANTFFNCGYEISNTITTDGTLNIHDETFSYDMTGTGGSSQAVFRTPAASGTHADINIYNLAIDVDMNGENIPGFKGLIFSNGANFVGTTWSNINLNYKNEFTNNSTNGSEFGFLKGNFDNTNSLNDIIMTNALGTGSIIILGSSKGFLSSNARDDKGNKITLN</sequence>
<feature type="chain" id="PRO_5026914755" description="Right-handed parallel beta-helix repeat-containing protein" evidence="2">
    <location>
        <begin position="25"/>
        <end position="700"/>
    </location>
</feature>
<gene>
    <name evidence="3" type="ORF">GWK09_13395</name>
</gene>
<feature type="compositionally biased region" description="Low complexity" evidence="1">
    <location>
        <begin position="47"/>
        <end position="75"/>
    </location>
</feature>
<dbReference type="SUPFAM" id="SSF51126">
    <property type="entry name" value="Pectin lyase-like"/>
    <property type="match status" value="2"/>
</dbReference>
<dbReference type="Proteomes" id="UP000468443">
    <property type="component" value="Unassembled WGS sequence"/>
</dbReference>
<dbReference type="Gene3D" id="2.160.20.10">
    <property type="entry name" value="Single-stranded right-handed beta-helix, Pectin lyase-like"/>
    <property type="match status" value="1"/>
</dbReference>
<proteinExistence type="predicted"/>
<keyword evidence="2" id="KW-0732">Signal</keyword>
<evidence type="ECO:0000313" key="4">
    <source>
        <dbReference type="Proteomes" id="UP000468443"/>
    </source>
</evidence>